<dbReference type="UniPathway" id="UPA00244">
    <property type="reaction ID" value="UER00312"/>
</dbReference>
<keyword evidence="7" id="KW-0460">Magnesium</keyword>
<sequence>MPLGRLELPLAVSVGDPAGIGPEIIGKAWEARHTSGLAPFFAIGDIGSFAPHWSGPVVRIEDPADTLKHFDSALPVIQLHNCLSVVPGRPDLDGAHCAYQALEMAIGFARAGSAAALVTGPVSKSQLYAVGFTHPGQTEFIAERCGVAKNNAVMMLAGPDLRVVPMTTHIPLADVATTLDARLIRQRLRATAKGLQRNFGIENPRLAVAGFNPHAGEAGNMGREELELFEPAIAQIRAEGINVIGPLPADTMFHAEARAQYDAALCAYHDQALIPLKTLYFHDAVNITLGLPVVRTSPDHGTAFGIAGQNKALPYSMIAAIKMAESAALHRLAAADGS</sequence>
<dbReference type="GO" id="GO:0050570">
    <property type="term" value="F:4-hydroxythreonine-4-phosphate dehydrogenase activity"/>
    <property type="evidence" value="ECO:0007669"/>
    <property type="project" value="UniProtKB-UniRule"/>
</dbReference>
<keyword evidence="9" id="KW-1185">Reference proteome</keyword>
<gene>
    <name evidence="7 8" type="primary">pdxA</name>
    <name evidence="8" type="ORF">D7D48_03670</name>
</gene>
<evidence type="ECO:0000256" key="1">
    <source>
        <dbReference type="ARBA" id="ARBA00022490"/>
    </source>
</evidence>
<comment type="cofactor">
    <cofactor evidence="7">
        <name>Zn(2+)</name>
        <dbReference type="ChEBI" id="CHEBI:29105"/>
    </cofactor>
    <cofactor evidence="7">
        <name>Mg(2+)</name>
        <dbReference type="ChEBI" id="CHEBI:18420"/>
    </cofactor>
    <cofactor evidence="7">
        <name>Co(2+)</name>
        <dbReference type="ChEBI" id="CHEBI:48828"/>
    </cofactor>
    <text evidence="7">Binds 1 divalent metal cation per subunit. Can use ions such as Zn(2+), Mg(2+) or Co(2+).</text>
</comment>
<feature type="binding site" evidence="7">
    <location>
        <position position="286"/>
    </location>
    <ligand>
        <name>substrate</name>
    </ligand>
</feature>
<dbReference type="HAMAP" id="MF_00536">
    <property type="entry name" value="PdxA"/>
    <property type="match status" value="1"/>
</dbReference>
<comment type="catalytic activity">
    <reaction evidence="7">
        <text>4-(phosphooxy)-L-threonine + NAD(+) = 3-amino-2-oxopropyl phosphate + CO2 + NADH</text>
        <dbReference type="Rhea" id="RHEA:32275"/>
        <dbReference type="ChEBI" id="CHEBI:16526"/>
        <dbReference type="ChEBI" id="CHEBI:57279"/>
        <dbReference type="ChEBI" id="CHEBI:57540"/>
        <dbReference type="ChEBI" id="CHEBI:57945"/>
        <dbReference type="ChEBI" id="CHEBI:58452"/>
        <dbReference type="EC" id="1.1.1.262"/>
    </reaction>
</comment>
<feature type="binding site" evidence="7">
    <location>
        <position position="214"/>
    </location>
    <ligand>
        <name>a divalent metal cation</name>
        <dbReference type="ChEBI" id="CHEBI:60240"/>
        <note>ligand shared between dimeric partners</note>
    </ligand>
</feature>
<dbReference type="NCBIfam" id="TIGR00557">
    <property type="entry name" value="pdxA"/>
    <property type="match status" value="1"/>
</dbReference>
<dbReference type="Pfam" id="PF04166">
    <property type="entry name" value="PdxA"/>
    <property type="match status" value="1"/>
</dbReference>
<dbReference type="GO" id="GO:0051287">
    <property type="term" value="F:NAD binding"/>
    <property type="evidence" value="ECO:0007669"/>
    <property type="project" value="InterPro"/>
</dbReference>
<evidence type="ECO:0000256" key="2">
    <source>
        <dbReference type="ARBA" id="ARBA00022723"/>
    </source>
</evidence>
<feature type="binding site" evidence="7">
    <location>
        <position position="277"/>
    </location>
    <ligand>
        <name>substrate</name>
    </ligand>
</feature>
<evidence type="ECO:0000313" key="8">
    <source>
        <dbReference type="EMBL" id="RRQ51982.1"/>
    </source>
</evidence>
<feature type="binding site" evidence="7">
    <location>
        <position position="295"/>
    </location>
    <ligand>
        <name>substrate</name>
    </ligand>
</feature>
<comment type="subunit">
    <text evidence="7">Homodimer.</text>
</comment>
<feature type="binding site" evidence="7">
    <location>
        <position position="269"/>
    </location>
    <ligand>
        <name>a divalent metal cation</name>
        <dbReference type="ChEBI" id="CHEBI:60240"/>
        <note>ligand shared between dimeric partners</note>
    </ligand>
</feature>
<dbReference type="OrthoDB" id="9801783at2"/>
<dbReference type="GO" id="GO:0008615">
    <property type="term" value="P:pyridoxine biosynthetic process"/>
    <property type="evidence" value="ECO:0007669"/>
    <property type="project" value="UniProtKB-UniRule"/>
</dbReference>
<dbReference type="Gene3D" id="3.40.718.10">
    <property type="entry name" value="Isopropylmalate Dehydrogenase"/>
    <property type="match status" value="1"/>
</dbReference>
<dbReference type="GO" id="GO:0042823">
    <property type="term" value="P:pyridoxal phosphate biosynthetic process"/>
    <property type="evidence" value="ECO:0007669"/>
    <property type="project" value="UniProtKB-UniRule"/>
</dbReference>
<evidence type="ECO:0000256" key="3">
    <source>
        <dbReference type="ARBA" id="ARBA00022857"/>
    </source>
</evidence>
<accession>A0A426RSL9</accession>
<dbReference type="GO" id="GO:0050897">
    <property type="term" value="F:cobalt ion binding"/>
    <property type="evidence" value="ECO:0007669"/>
    <property type="project" value="UniProtKB-UniRule"/>
</dbReference>
<dbReference type="EC" id="1.1.1.262" evidence="7"/>
<dbReference type="AlphaFoldDB" id="A0A426RSL9"/>
<comment type="caution">
    <text evidence="7">Lacks conserved residue(s) required for the propagation of feature annotation.</text>
</comment>
<comment type="miscellaneous">
    <text evidence="7">The active site is located at the dimer interface.</text>
</comment>
<dbReference type="RefSeq" id="WP_125229998.1">
    <property type="nucleotide sequence ID" value="NZ_RWJI01000001.1"/>
</dbReference>
<dbReference type="GO" id="GO:0000287">
    <property type="term" value="F:magnesium ion binding"/>
    <property type="evidence" value="ECO:0007669"/>
    <property type="project" value="UniProtKB-UniRule"/>
</dbReference>
<dbReference type="EMBL" id="RWJI01000001">
    <property type="protein sequence ID" value="RRQ51982.1"/>
    <property type="molecule type" value="Genomic_DNA"/>
</dbReference>
<dbReference type="GO" id="GO:0005737">
    <property type="term" value="C:cytoplasm"/>
    <property type="evidence" value="ECO:0007669"/>
    <property type="project" value="UniProtKB-SubCell"/>
</dbReference>
<proteinExistence type="inferred from homology"/>
<evidence type="ECO:0000256" key="4">
    <source>
        <dbReference type="ARBA" id="ARBA00023002"/>
    </source>
</evidence>
<keyword evidence="2 7" id="KW-0479">Metal-binding</keyword>
<dbReference type="SUPFAM" id="SSF53659">
    <property type="entry name" value="Isocitrate/Isopropylmalate dehydrogenase-like"/>
    <property type="match status" value="1"/>
</dbReference>
<dbReference type="InterPro" id="IPR037510">
    <property type="entry name" value="PdxA"/>
</dbReference>
<reference evidence="8 9" key="1">
    <citation type="submission" date="2018-12" db="EMBL/GenBank/DDBJ databases">
        <authorList>
            <person name="Kim S.-J."/>
            <person name="Jung G.-Y."/>
        </authorList>
    </citation>
    <scope>NUCLEOTIDE SEQUENCE [LARGE SCALE GENOMIC DNA]</scope>
    <source>
        <strain evidence="8 9">03SU3-P</strain>
    </source>
</reference>
<dbReference type="NCBIfam" id="NF003699">
    <property type="entry name" value="PRK05312.1"/>
    <property type="match status" value="1"/>
</dbReference>
<feature type="binding site" evidence="7">
    <location>
        <position position="169"/>
    </location>
    <ligand>
        <name>a divalent metal cation</name>
        <dbReference type="ChEBI" id="CHEBI:60240"/>
        <note>ligand shared between dimeric partners</note>
    </ligand>
</feature>
<keyword evidence="3 7" id="KW-0521">NADP</keyword>
<comment type="similarity">
    <text evidence="7">Belongs to the PdxA family.</text>
</comment>
<keyword evidence="7" id="KW-0862">Zinc</keyword>
<comment type="subcellular location">
    <subcellularLocation>
        <location evidence="7">Cytoplasm</location>
    </subcellularLocation>
</comment>
<keyword evidence="4 7" id="KW-0560">Oxidoreductase</keyword>
<keyword evidence="1 7" id="KW-0963">Cytoplasm</keyword>
<dbReference type="InterPro" id="IPR005255">
    <property type="entry name" value="PdxA_fam"/>
</dbReference>
<comment type="pathway">
    <text evidence="7">Cofactor biosynthesis; pyridoxine 5'-phosphate biosynthesis; pyridoxine 5'-phosphate from D-erythrose 4-phosphate: step 4/5.</text>
</comment>
<dbReference type="Proteomes" id="UP000268553">
    <property type="component" value="Unassembled WGS sequence"/>
</dbReference>
<keyword evidence="5 7" id="KW-0520">NAD</keyword>
<dbReference type="GO" id="GO:0008270">
    <property type="term" value="F:zinc ion binding"/>
    <property type="evidence" value="ECO:0007669"/>
    <property type="project" value="UniProtKB-UniRule"/>
</dbReference>
<feature type="binding site" evidence="7">
    <location>
        <position position="138"/>
    </location>
    <ligand>
        <name>substrate</name>
    </ligand>
</feature>
<keyword evidence="7" id="KW-0170">Cobalt</keyword>
<keyword evidence="6 7" id="KW-0664">Pyridoxine biosynthesis</keyword>
<evidence type="ECO:0000256" key="7">
    <source>
        <dbReference type="HAMAP-Rule" id="MF_00536"/>
    </source>
</evidence>
<protein>
    <recommendedName>
        <fullName evidence="7">4-hydroxythreonine-4-phosphate dehydrogenase</fullName>
        <ecNumber evidence="7">1.1.1.262</ecNumber>
    </recommendedName>
    <alternativeName>
        <fullName evidence="7">4-(phosphohydroxy)-L-threonine dehydrogenase</fullName>
    </alternativeName>
</protein>
<evidence type="ECO:0000313" key="9">
    <source>
        <dbReference type="Proteomes" id="UP000268553"/>
    </source>
</evidence>
<evidence type="ECO:0000256" key="5">
    <source>
        <dbReference type="ARBA" id="ARBA00023027"/>
    </source>
</evidence>
<comment type="caution">
    <text evidence="8">The sequence shown here is derived from an EMBL/GenBank/DDBJ whole genome shotgun (WGS) entry which is preliminary data.</text>
</comment>
<name>A0A426RSL9_9SPHN</name>
<dbReference type="PANTHER" id="PTHR30004">
    <property type="entry name" value="4-HYDROXYTHREONINE-4-PHOSPHATE DEHYDROGENASE"/>
    <property type="match status" value="1"/>
</dbReference>
<organism evidence="8 9">
    <name type="scientific">Sphingorhabdus wooponensis</name>
    <dbReference type="NCBI Taxonomy" id="940136"/>
    <lineage>
        <taxon>Bacteria</taxon>
        <taxon>Pseudomonadati</taxon>
        <taxon>Pseudomonadota</taxon>
        <taxon>Alphaproteobacteria</taxon>
        <taxon>Sphingomonadales</taxon>
        <taxon>Sphingomonadaceae</taxon>
        <taxon>Sphingorhabdus</taxon>
    </lineage>
</organism>
<dbReference type="PANTHER" id="PTHR30004:SF6">
    <property type="entry name" value="D-THREONATE 4-PHOSPHATE DEHYDROGENASE"/>
    <property type="match status" value="1"/>
</dbReference>
<evidence type="ECO:0000256" key="6">
    <source>
        <dbReference type="ARBA" id="ARBA00023096"/>
    </source>
</evidence>
<comment type="function">
    <text evidence="7">Catalyzes the NAD(P)-dependent oxidation of 4-(phosphooxy)-L-threonine (HTP) into 2-amino-3-oxo-4-(phosphooxy)butyric acid which spontaneously decarboxylates to form 3-amino-2-oxopropyl phosphate (AHAP).</text>
</comment>